<dbReference type="PROSITE" id="PS50908">
    <property type="entry name" value="RWD"/>
    <property type="match status" value="1"/>
</dbReference>
<dbReference type="Gene3D" id="3.40.50.800">
    <property type="entry name" value="Anticodon-binding domain"/>
    <property type="match status" value="1"/>
</dbReference>
<keyword evidence="11" id="KW-0810">Translation regulation</keyword>
<keyword evidence="27" id="KW-1185">Reference proteome</keyword>
<dbReference type="InterPro" id="IPR000719">
    <property type="entry name" value="Prot_kinase_dom"/>
</dbReference>
<evidence type="ECO:0000256" key="13">
    <source>
        <dbReference type="ARBA" id="ARBA00023016"/>
    </source>
</evidence>
<dbReference type="InterPro" id="IPR006575">
    <property type="entry name" value="RWD_dom"/>
</dbReference>
<feature type="region of interest" description="Disordered" evidence="23">
    <location>
        <begin position="737"/>
        <end position="792"/>
    </location>
</feature>
<dbReference type="FunFam" id="3.30.200.20:FF:000379">
    <property type="entry name" value="eIF-2-alpha kinase GCN2"/>
    <property type="match status" value="1"/>
</dbReference>
<dbReference type="Pfam" id="PF13393">
    <property type="entry name" value="tRNA-synt_His"/>
    <property type="match status" value="1"/>
</dbReference>
<evidence type="ECO:0000256" key="6">
    <source>
        <dbReference type="ARBA" id="ARBA00022679"/>
    </source>
</evidence>
<dbReference type="eggNOG" id="KOG1035">
    <property type="taxonomic scope" value="Eukaryota"/>
</dbReference>
<dbReference type="PROSITE" id="PS00107">
    <property type="entry name" value="PROTEIN_KINASE_ATP"/>
    <property type="match status" value="1"/>
</dbReference>
<feature type="binding site" evidence="21">
    <location>
        <position position="628"/>
    </location>
    <ligand>
        <name>ATP</name>
        <dbReference type="ChEBI" id="CHEBI:30616"/>
    </ligand>
</feature>
<feature type="binding site" evidence="20">
    <location>
        <begin position="604"/>
        <end position="612"/>
    </location>
    <ligand>
        <name>ATP</name>
        <dbReference type="ChEBI" id="CHEBI:30616"/>
    </ligand>
</feature>
<dbReference type="Pfam" id="PF05773">
    <property type="entry name" value="RWD"/>
    <property type="match status" value="1"/>
</dbReference>
<dbReference type="Proteomes" id="UP000000591">
    <property type="component" value="Chromosome I"/>
</dbReference>
<dbReference type="GO" id="GO:0042803">
    <property type="term" value="F:protein homodimerization activity"/>
    <property type="evidence" value="ECO:0007669"/>
    <property type="project" value="EnsemblFungi"/>
</dbReference>
<dbReference type="InterPro" id="IPR036621">
    <property type="entry name" value="Anticodon-bd_dom_sf"/>
</dbReference>
<feature type="active site" description="Proton acceptor" evidence="19">
    <location>
        <position position="874"/>
    </location>
</feature>
<dbReference type="GO" id="GO:1990611">
    <property type="term" value="P:regulation of cytoplasmic translational initiation in response to stress"/>
    <property type="evidence" value="ECO:0007669"/>
    <property type="project" value="EnsemblFungi"/>
</dbReference>
<dbReference type="FunFam" id="3.10.110.10:FF:000050">
    <property type="entry name" value="eIF-2-alpha kinase GCN2"/>
    <property type="match status" value="1"/>
</dbReference>
<evidence type="ECO:0000256" key="15">
    <source>
        <dbReference type="ARBA" id="ARBA00037982"/>
    </source>
</evidence>
<dbReference type="FunFam" id="1.10.510.10:FF:000856">
    <property type="entry name" value="eIF-2-alpha kinase GCN2"/>
    <property type="match status" value="1"/>
</dbReference>
<keyword evidence="14" id="KW-0010">Activator</keyword>
<dbReference type="GO" id="GO:0004694">
    <property type="term" value="F:eukaryotic translation initiation factor 2alpha kinase activity"/>
    <property type="evidence" value="ECO:0000318"/>
    <property type="project" value="GO_Central"/>
</dbReference>
<dbReference type="KEGG" id="ago:AGOS_AAL083W"/>
<feature type="domain" description="Protein kinase" evidence="24">
    <location>
        <begin position="201"/>
        <end position="526"/>
    </location>
</feature>
<keyword evidence="22" id="KW-0175">Coiled coil</keyword>
<evidence type="ECO:0000256" key="10">
    <source>
        <dbReference type="ARBA" id="ARBA00022840"/>
    </source>
</evidence>
<evidence type="ECO:0000256" key="2">
    <source>
        <dbReference type="ARBA" id="ARBA00012513"/>
    </source>
</evidence>
<dbReference type="InterPro" id="IPR050339">
    <property type="entry name" value="CC_SR_Kinase"/>
</dbReference>
<evidence type="ECO:0000313" key="27">
    <source>
        <dbReference type="Proteomes" id="UP000000591"/>
    </source>
</evidence>
<dbReference type="SUPFAM" id="SSF55681">
    <property type="entry name" value="Class II aaRS and biotin synthetases"/>
    <property type="match status" value="1"/>
</dbReference>
<keyword evidence="8 20" id="KW-0547">Nucleotide-binding</keyword>
<dbReference type="SMART" id="SM00591">
    <property type="entry name" value="RWD"/>
    <property type="match status" value="1"/>
</dbReference>
<feature type="domain" description="Protein kinase" evidence="24">
    <location>
        <begin position="598"/>
        <end position="1020"/>
    </location>
</feature>
<evidence type="ECO:0000256" key="18">
    <source>
        <dbReference type="ARBA" id="ARBA00073598"/>
    </source>
</evidence>
<dbReference type="GeneID" id="4618618"/>
<keyword evidence="5" id="KW-0820">tRNA-binding</keyword>
<keyword evidence="9" id="KW-0418">Kinase</keyword>
<dbReference type="Gene3D" id="3.30.930.10">
    <property type="entry name" value="Bira Bifunctional Protein, Domain 2"/>
    <property type="match status" value="1"/>
</dbReference>
<evidence type="ECO:0000256" key="4">
    <source>
        <dbReference type="ARBA" id="ARBA00022527"/>
    </source>
</evidence>
<evidence type="ECO:0000256" key="19">
    <source>
        <dbReference type="PIRSR" id="PIRSR000660-1"/>
    </source>
</evidence>
<feature type="compositionally biased region" description="Basic and acidic residues" evidence="23">
    <location>
        <begin position="749"/>
        <end position="768"/>
    </location>
</feature>
<dbReference type="GO" id="GO:0032057">
    <property type="term" value="P:negative regulation of translational initiation in response to stress"/>
    <property type="evidence" value="ECO:0000318"/>
    <property type="project" value="GO_Central"/>
</dbReference>
<evidence type="ECO:0000256" key="7">
    <source>
        <dbReference type="ARBA" id="ARBA00022737"/>
    </source>
</evidence>
<evidence type="ECO:0000256" key="17">
    <source>
        <dbReference type="ARBA" id="ARBA00048679"/>
    </source>
</evidence>
<keyword evidence="3" id="KW-0963">Cytoplasm</keyword>
<evidence type="ECO:0000256" key="1">
    <source>
        <dbReference type="ARBA" id="ARBA00004496"/>
    </source>
</evidence>
<protein>
    <recommendedName>
        <fullName evidence="18">eIF-2-alpha kinase GCN2</fullName>
        <ecNumber evidence="2">2.7.11.1</ecNumber>
    </recommendedName>
</protein>
<dbReference type="GO" id="GO:0034198">
    <property type="term" value="P:cellular response to amino acid starvation"/>
    <property type="evidence" value="ECO:0000318"/>
    <property type="project" value="GO_Central"/>
</dbReference>
<comment type="similarity">
    <text evidence="15">Belongs to the protein kinase superfamily. Ser/Thr protein kinase family. GCN2 subfamily.</text>
</comment>
<keyword evidence="6" id="KW-0808">Transferase</keyword>
<feature type="region of interest" description="Disordered" evidence="23">
    <location>
        <begin position="551"/>
        <end position="572"/>
    </location>
</feature>
<keyword evidence="12" id="KW-0694">RNA-binding</keyword>
<dbReference type="GO" id="GO:0015935">
    <property type="term" value="C:small ribosomal subunit"/>
    <property type="evidence" value="ECO:0007669"/>
    <property type="project" value="EnsemblFungi"/>
</dbReference>
<dbReference type="OMA" id="FEDIAWD"/>
<dbReference type="GO" id="GO:0005524">
    <property type="term" value="F:ATP binding"/>
    <property type="evidence" value="ECO:0007669"/>
    <property type="project" value="UniProtKB-UniRule"/>
</dbReference>
<accession>Q75F11</accession>
<evidence type="ECO:0000256" key="16">
    <source>
        <dbReference type="ARBA" id="ARBA00047899"/>
    </source>
</evidence>
<dbReference type="CDD" id="cd14046">
    <property type="entry name" value="STKc_EIF2AK4_GCN2_rpt2"/>
    <property type="match status" value="1"/>
</dbReference>
<reference evidence="27" key="2">
    <citation type="journal article" date="2013" name="G3 (Bethesda)">
        <title>Genomes of Ashbya fungi isolated from insects reveal four mating-type loci, numerous translocations, lack of transposons, and distinct gene duplications.</title>
        <authorList>
            <person name="Dietrich F.S."/>
            <person name="Voegeli S."/>
            <person name="Kuo S."/>
            <person name="Philippsen P."/>
        </authorList>
    </citation>
    <scope>GENOME REANNOTATION</scope>
    <source>
        <strain evidence="27">ATCC 10895 / CBS 109.51 / FGSC 9923 / NRRL Y-1056</strain>
    </source>
</reference>
<dbReference type="Gene3D" id="3.10.110.10">
    <property type="entry name" value="Ubiquitin Conjugating Enzyme"/>
    <property type="match status" value="1"/>
</dbReference>
<dbReference type="InParanoid" id="Q75F11"/>
<evidence type="ECO:0000256" key="8">
    <source>
        <dbReference type="ARBA" id="ARBA00022741"/>
    </source>
</evidence>
<dbReference type="Gene3D" id="3.30.200.20">
    <property type="entry name" value="Phosphorylase Kinase, domain 1"/>
    <property type="match status" value="1"/>
</dbReference>
<dbReference type="FunCoup" id="Q75F11">
    <property type="interactions" value="932"/>
</dbReference>
<evidence type="ECO:0000256" key="22">
    <source>
        <dbReference type="SAM" id="Coils"/>
    </source>
</evidence>
<evidence type="ECO:0000256" key="9">
    <source>
        <dbReference type="ARBA" id="ARBA00022777"/>
    </source>
</evidence>
<proteinExistence type="inferred from homology"/>
<feature type="domain" description="RWD" evidence="25">
    <location>
        <begin position="17"/>
        <end position="128"/>
    </location>
</feature>
<dbReference type="InterPro" id="IPR011009">
    <property type="entry name" value="Kinase-like_dom_sf"/>
</dbReference>
<reference evidence="26 27" key="1">
    <citation type="journal article" date="2004" name="Science">
        <title>The Ashbya gossypii genome as a tool for mapping the ancient Saccharomyces cerevisiae genome.</title>
        <authorList>
            <person name="Dietrich F.S."/>
            <person name="Voegeli S."/>
            <person name="Brachat S."/>
            <person name="Lerch A."/>
            <person name="Gates K."/>
            <person name="Steiner S."/>
            <person name="Mohr C."/>
            <person name="Pohlmann R."/>
            <person name="Luedi P."/>
            <person name="Choi S."/>
            <person name="Wing R.A."/>
            <person name="Flavier A."/>
            <person name="Gaffney T.D."/>
            <person name="Philippsen P."/>
        </authorList>
    </citation>
    <scope>NUCLEOTIDE SEQUENCE [LARGE SCALE GENOMIC DNA]</scope>
    <source>
        <strain evidence="27">ATCC 10895 / CBS 109.51 / FGSC 9923 / NRRL Y-1056</strain>
    </source>
</reference>
<dbReference type="SUPFAM" id="SSF56112">
    <property type="entry name" value="Protein kinase-like (PK-like)"/>
    <property type="match status" value="2"/>
</dbReference>
<keyword evidence="7" id="KW-0677">Repeat</keyword>
<evidence type="ECO:0000256" key="5">
    <source>
        <dbReference type="ARBA" id="ARBA00022555"/>
    </source>
</evidence>
<gene>
    <name evidence="26" type="ORF">AGOS_AAL083W</name>
</gene>
<dbReference type="FunFam" id="1.10.510.10:FF:001061">
    <property type="entry name" value="eIF-2-alpha kinase GCN2"/>
    <property type="match status" value="1"/>
</dbReference>
<dbReference type="EC" id="2.7.11.1" evidence="2"/>
<dbReference type="InterPro" id="IPR041715">
    <property type="entry name" value="HisRS-like_core"/>
</dbReference>
<name>Q75F11_EREGS</name>
<dbReference type="GO" id="GO:0022626">
    <property type="term" value="C:cytosolic ribosome"/>
    <property type="evidence" value="ECO:0007669"/>
    <property type="project" value="EnsemblFungi"/>
</dbReference>
<dbReference type="SMART" id="SM00220">
    <property type="entry name" value="S_TKc"/>
    <property type="match status" value="1"/>
</dbReference>
<keyword evidence="4" id="KW-0723">Serine/threonine-protein kinase</keyword>
<dbReference type="CDD" id="cd00773">
    <property type="entry name" value="HisRS-like_core"/>
    <property type="match status" value="1"/>
</dbReference>
<comment type="catalytic activity">
    <reaction evidence="16">
        <text>L-threonyl-[protein] + ATP = O-phospho-L-threonyl-[protein] + ADP + H(+)</text>
        <dbReference type="Rhea" id="RHEA:46608"/>
        <dbReference type="Rhea" id="RHEA-COMP:11060"/>
        <dbReference type="Rhea" id="RHEA-COMP:11605"/>
        <dbReference type="ChEBI" id="CHEBI:15378"/>
        <dbReference type="ChEBI" id="CHEBI:30013"/>
        <dbReference type="ChEBI" id="CHEBI:30616"/>
        <dbReference type="ChEBI" id="CHEBI:61977"/>
        <dbReference type="ChEBI" id="CHEBI:456216"/>
        <dbReference type="EC" id="2.7.11.1"/>
    </reaction>
</comment>
<keyword evidence="10 20" id="KW-0067">ATP-binding</keyword>
<evidence type="ECO:0000259" key="25">
    <source>
        <dbReference type="PROSITE" id="PS50908"/>
    </source>
</evidence>
<dbReference type="GO" id="GO:0005829">
    <property type="term" value="C:cytosol"/>
    <property type="evidence" value="ECO:0000318"/>
    <property type="project" value="GO_Central"/>
</dbReference>
<dbReference type="GO" id="GO:0005737">
    <property type="term" value="C:cytoplasm"/>
    <property type="evidence" value="ECO:0000318"/>
    <property type="project" value="GO_Central"/>
</dbReference>
<evidence type="ECO:0000313" key="26">
    <source>
        <dbReference type="EMBL" id="AAS50283.1"/>
    </source>
</evidence>
<dbReference type="GO" id="GO:0071232">
    <property type="term" value="P:cellular response to histidine"/>
    <property type="evidence" value="ECO:0007669"/>
    <property type="project" value="EnsemblFungi"/>
</dbReference>
<organism evidence="26 27">
    <name type="scientific">Eremothecium gossypii (strain ATCC 10895 / CBS 109.51 / FGSC 9923 / NRRL Y-1056)</name>
    <name type="common">Yeast</name>
    <name type="synonym">Ashbya gossypii</name>
    <dbReference type="NCBI Taxonomy" id="284811"/>
    <lineage>
        <taxon>Eukaryota</taxon>
        <taxon>Fungi</taxon>
        <taxon>Dikarya</taxon>
        <taxon>Ascomycota</taxon>
        <taxon>Saccharomycotina</taxon>
        <taxon>Saccharomycetes</taxon>
        <taxon>Saccharomycetales</taxon>
        <taxon>Saccharomycetaceae</taxon>
        <taxon>Eremothecium</taxon>
    </lineage>
</organism>
<dbReference type="InterPro" id="IPR017441">
    <property type="entry name" value="Protein_kinase_ATP_BS"/>
</dbReference>
<dbReference type="InterPro" id="IPR045864">
    <property type="entry name" value="aa-tRNA-synth_II/BPL/LPL"/>
</dbReference>
<dbReference type="PIRSF" id="PIRSF000660">
    <property type="entry name" value="Ser/Thr_PK_GCN2"/>
    <property type="match status" value="1"/>
</dbReference>
<evidence type="ECO:0000256" key="23">
    <source>
        <dbReference type="SAM" id="MobiDB-lite"/>
    </source>
</evidence>
<evidence type="ECO:0000256" key="20">
    <source>
        <dbReference type="PIRSR" id="PIRSR000660-2"/>
    </source>
</evidence>
<dbReference type="GO" id="GO:0140469">
    <property type="term" value="P:GCN2-mediated signaling"/>
    <property type="evidence" value="ECO:0007669"/>
    <property type="project" value="EnsemblFungi"/>
</dbReference>
<evidence type="ECO:0000256" key="21">
    <source>
        <dbReference type="PROSITE-ProRule" id="PRU10141"/>
    </source>
</evidence>
<dbReference type="SUPFAM" id="SSF54495">
    <property type="entry name" value="UBC-like"/>
    <property type="match status" value="1"/>
</dbReference>
<dbReference type="InterPro" id="IPR016135">
    <property type="entry name" value="UBQ-conjugating_enzyme/RWD"/>
</dbReference>
<dbReference type="InterPro" id="IPR024435">
    <property type="entry name" value="HisRS-related_dom"/>
</dbReference>
<dbReference type="GO" id="GO:0004860">
    <property type="term" value="F:protein kinase inhibitor activity"/>
    <property type="evidence" value="ECO:0007669"/>
    <property type="project" value="EnsemblFungi"/>
</dbReference>
<keyword evidence="13" id="KW-0346">Stress response</keyword>
<dbReference type="RefSeq" id="NP_982459.1">
    <property type="nucleotide sequence ID" value="NM_207812.1"/>
</dbReference>
<dbReference type="Gene3D" id="1.10.510.10">
    <property type="entry name" value="Transferase(Phosphotransferase) domain 1"/>
    <property type="match status" value="2"/>
</dbReference>
<evidence type="ECO:0000256" key="12">
    <source>
        <dbReference type="ARBA" id="ARBA00022884"/>
    </source>
</evidence>
<evidence type="ECO:0000256" key="14">
    <source>
        <dbReference type="ARBA" id="ARBA00023159"/>
    </source>
</evidence>
<dbReference type="PROSITE" id="PS50011">
    <property type="entry name" value="PROTEIN_KINASE_DOM"/>
    <property type="match status" value="2"/>
</dbReference>
<dbReference type="EMBL" id="AE016814">
    <property type="protein sequence ID" value="AAS50283.1"/>
    <property type="molecule type" value="Genomic_DNA"/>
</dbReference>
<comment type="subcellular location">
    <subcellularLocation>
        <location evidence="1">Cytoplasm</location>
    </subcellularLocation>
</comment>
<dbReference type="InterPro" id="IPR016255">
    <property type="entry name" value="Gcn2"/>
</dbReference>
<dbReference type="GO" id="GO:0015934">
    <property type="term" value="C:large ribosomal subunit"/>
    <property type="evidence" value="ECO:0007669"/>
    <property type="project" value="EnsemblFungi"/>
</dbReference>
<dbReference type="GO" id="GO:0005634">
    <property type="term" value="C:nucleus"/>
    <property type="evidence" value="ECO:0000318"/>
    <property type="project" value="GO_Central"/>
</dbReference>
<dbReference type="GO" id="GO:0003725">
    <property type="term" value="F:double-stranded RNA binding"/>
    <property type="evidence" value="ECO:0007669"/>
    <property type="project" value="EnsemblFungi"/>
</dbReference>
<dbReference type="GO" id="GO:0000077">
    <property type="term" value="P:DNA damage checkpoint signaling"/>
    <property type="evidence" value="ECO:0007669"/>
    <property type="project" value="EnsemblFungi"/>
</dbReference>
<dbReference type="GO" id="GO:0000049">
    <property type="term" value="F:tRNA binding"/>
    <property type="evidence" value="ECO:0007669"/>
    <property type="project" value="UniProtKB-KW"/>
</dbReference>
<dbReference type="STRING" id="284811.Q75F11"/>
<dbReference type="Pfam" id="PF00069">
    <property type="entry name" value="Pkinase"/>
    <property type="match status" value="3"/>
</dbReference>
<dbReference type="Pfam" id="PF12745">
    <property type="entry name" value="HGTP_anticodon2"/>
    <property type="match status" value="1"/>
</dbReference>
<feature type="binding site" evidence="20">
    <location>
        <position position="627"/>
    </location>
    <ligand>
        <name>ATP</name>
        <dbReference type="ChEBI" id="CHEBI:30616"/>
    </ligand>
</feature>
<dbReference type="InterPro" id="IPR008271">
    <property type="entry name" value="Ser/Thr_kinase_AS"/>
</dbReference>
<dbReference type="GO" id="GO:0071264">
    <property type="term" value="P:positive regulation of translational initiation in response to starvation"/>
    <property type="evidence" value="ECO:0007669"/>
    <property type="project" value="EnsemblFungi"/>
</dbReference>
<dbReference type="CDD" id="cd14012">
    <property type="entry name" value="PK_eIF2AK_GCN2_rpt1"/>
    <property type="match status" value="1"/>
</dbReference>
<dbReference type="GO" id="GO:0031369">
    <property type="term" value="F:translation initiation factor binding"/>
    <property type="evidence" value="ECO:0007669"/>
    <property type="project" value="EnsemblFungi"/>
</dbReference>
<dbReference type="CDD" id="cd23823">
    <property type="entry name" value="RWD_GCN2"/>
    <property type="match status" value="1"/>
</dbReference>
<dbReference type="PANTHER" id="PTHR11042:SF136">
    <property type="entry name" value="EIF-2-ALPHA KINASE GCN2"/>
    <property type="match status" value="1"/>
</dbReference>
<dbReference type="PANTHER" id="PTHR11042">
    <property type="entry name" value="EUKARYOTIC TRANSLATION INITIATION FACTOR 2-ALPHA KINASE EIF2-ALPHA KINASE -RELATED"/>
    <property type="match status" value="1"/>
</dbReference>
<dbReference type="GO" id="GO:0043023">
    <property type="term" value="F:ribosomal large subunit binding"/>
    <property type="evidence" value="ECO:0007669"/>
    <property type="project" value="EnsemblFungi"/>
</dbReference>
<dbReference type="HOGENOM" id="CLU_001222_2_0_1"/>
<evidence type="ECO:0000256" key="11">
    <source>
        <dbReference type="ARBA" id="ARBA00022845"/>
    </source>
</evidence>
<sequence length="1698" mass="192382">MSMGNLTLDEYYEIQQNELEAMESIYAGDFVDLTQRKASWDKKPQRVFEISLRSIEKEPAESSLTLHFVLVSTYPHAAPQITFKKVQNVLDSQLALLRDDIRRIHKSARGQEILFEITTRVQEVLDESQANANTQSLEAERLQRLEDEKVKLKLAEQENKEKIELERAKEQELIDELVQKELEKRQDDDSLFGMDKAVNLLPPAEWISTGEAYVFPKAIRAKLPNNSYYWFRAVVNKEPVKIGNDVLSFGKQYTVKPFIPSDSPLIGILANADFMDNFHYLLTEIELQNSYFNTSNGKKEIANLERELDTLLKVNHEHVNKLYSYTVERIGLSSTSFVWKIRLLTEYAESTCIGNIIESVGYVNLATSRGWILRLLEALESLHKHGIAHKQIDLHTVHLIKDTDFGNTVPKLMHASYGHTISNMLNRYPNTKSGSKMIVNNCPWIPPEMVKFNNSKPQRKSDIWNLAVLFIQMISGVDTPLHYQTPVDFLESVDMDESVVDFLNKMLAPDPRLRLGPLELLPMKFLRTNIDAAVGKFYLFPDSVGTGTPTIISTGSNQHLRSRGISRTSDGGHRRSFNVGSRFSSVNSTTRSRYATDFEEIAVLGKGAFGQVVKARNSLDSRYYAIKKVRHTEEKLSSILSEVMLLASLNHQYVVRYYAAWLEEDMLVEEMAITSSDESDIESDDNTESSIIDSFSNANVTTTRTVLNSMNNDWDFISHSFNNSSISNIIFANSTDEEDSANDIPSEGSRSEDELTDKHYEDENDTKSIDQGTSPTLTEGRGGKQYKSGINYRRSRRSLRPADLADEKRSLMKSSRAKPKSTLFIQMEYCENRTLYDLIHNENLSQQRDEYWRLFRQILEALSYIHSQGIIHRDLKPMNIFIDESRNIKIGDFGLAKNVHKSADILRIEGAFGSNVSADDLTSAIGTALYVASEVLTGNGNYNEKIDMYSLGIIFFEMVYHFDTLMERATDLRKLRSSAVELPANFDSSKRNEKKIIRLLLDHDPAKRPTAAKLLASGWLPVKHQDEVTKEALKNLADPSSPWQQQVRESLFSQPYSLSNDILFDNSQNTATPFSQLLRAQMKEEVEKVFRRHGGIENNEPPIIFPKAPFYSSQNVYEVLDRGGSVLQLQYDLTYPMARYLSKNPHCISKQYRMQSVYRPAEQQHGSVEPRRFGEIDFDIISGSSADSALYDAESIKIIDELISVFPVFEKTNTLIIVNHSDIMESIFNLCSIDKAQRSLVSQMLSQVGFAKSFKDVKTELKAQLNISSTSLNDLEMFDFKVDFDNAKKRLNKLMIDSPHLTKVEESLSYIFKVLNFLKPLGVTRNVVVSPLSNYNSAFYKGGIMFQAIYDSGRVKSLLAAGGRYDNLISYIARPSGGKIKHIKRAVGFNLAWDTIYLIVQNYFKLASGKQTKNRSRFLRENAIEWKPKRCDILVASFSDAILNSLGVRIVNKLWKLGISVDLVRNCYSVEDVISAAQIDGCDWIILIKQQNFSASSHKRKYKPLRIRKLDSEIDVDMDLDEFIQLYQQETGIRSTAEILPSSENSQIEEGTSKWEEFSSADGSQDGGSGIAPIGQQKVVHIPNNSARAKAKQNKKDKWVFEESARNASKAIVHSLSSAPVFSVDAIRDEVLEIISITSLAQKDEWLRKVFGSGANSAPRSFATSIYNSLSKEAAKGTKWAILHCHKTGSSCVVDLQR</sequence>
<evidence type="ECO:0000259" key="24">
    <source>
        <dbReference type="PROSITE" id="PS50011"/>
    </source>
</evidence>
<feature type="coiled-coil region" evidence="22">
    <location>
        <begin position="125"/>
        <end position="183"/>
    </location>
</feature>
<dbReference type="GO" id="GO:1903833">
    <property type="term" value="P:positive regulation of cellular response to amino acid starvation"/>
    <property type="evidence" value="ECO:0007669"/>
    <property type="project" value="EnsemblFungi"/>
</dbReference>
<evidence type="ECO:0000256" key="3">
    <source>
        <dbReference type="ARBA" id="ARBA00022490"/>
    </source>
</evidence>
<comment type="catalytic activity">
    <reaction evidence="17">
        <text>L-seryl-[protein] + ATP = O-phospho-L-seryl-[protein] + ADP + H(+)</text>
        <dbReference type="Rhea" id="RHEA:17989"/>
        <dbReference type="Rhea" id="RHEA-COMP:9863"/>
        <dbReference type="Rhea" id="RHEA-COMP:11604"/>
        <dbReference type="ChEBI" id="CHEBI:15378"/>
        <dbReference type="ChEBI" id="CHEBI:29999"/>
        <dbReference type="ChEBI" id="CHEBI:30616"/>
        <dbReference type="ChEBI" id="CHEBI:83421"/>
        <dbReference type="ChEBI" id="CHEBI:456216"/>
        <dbReference type="EC" id="2.7.11.1"/>
    </reaction>
</comment>
<dbReference type="OrthoDB" id="341578at2759"/>
<dbReference type="PROSITE" id="PS00108">
    <property type="entry name" value="PROTEIN_KINASE_ST"/>
    <property type="match status" value="1"/>
</dbReference>